<evidence type="ECO:0000313" key="2">
    <source>
        <dbReference type="EMBL" id="KAG8546187.1"/>
    </source>
</evidence>
<dbReference type="EMBL" id="WNYA01001204">
    <property type="protein sequence ID" value="KAG8546187.1"/>
    <property type="molecule type" value="Genomic_DNA"/>
</dbReference>
<dbReference type="InterPro" id="IPR043504">
    <property type="entry name" value="Peptidase_S1_PA_chymotrypsin"/>
</dbReference>
<dbReference type="PANTHER" id="PTHR14389:SF3">
    <property type="entry name" value="PROTEIN FAM111A-LIKE"/>
    <property type="match status" value="1"/>
</dbReference>
<dbReference type="Proteomes" id="UP000824782">
    <property type="component" value="Unassembled WGS sequence"/>
</dbReference>
<organism evidence="2 3">
    <name type="scientific">Engystomops pustulosus</name>
    <name type="common">Tungara frog</name>
    <name type="synonym">Physalaemus pustulosus</name>
    <dbReference type="NCBI Taxonomy" id="76066"/>
    <lineage>
        <taxon>Eukaryota</taxon>
        <taxon>Metazoa</taxon>
        <taxon>Chordata</taxon>
        <taxon>Craniata</taxon>
        <taxon>Vertebrata</taxon>
        <taxon>Euteleostomi</taxon>
        <taxon>Amphibia</taxon>
        <taxon>Batrachia</taxon>
        <taxon>Anura</taxon>
        <taxon>Neobatrachia</taxon>
        <taxon>Hyloidea</taxon>
        <taxon>Leptodactylidae</taxon>
        <taxon>Leiuperinae</taxon>
        <taxon>Engystomops</taxon>
    </lineage>
</organism>
<feature type="compositionally biased region" description="Polar residues" evidence="1">
    <location>
        <begin position="22"/>
        <end position="53"/>
    </location>
</feature>
<name>A0AAV6ZAH5_ENGPU</name>
<dbReference type="Gene3D" id="2.40.10.10">
    <property type="entry name" value="Trypsin-like serine proteases"/>
    <property type="match status" value="2"/>
</dbReference>
<dbReference type="SUPFAM" id="SSF50494">
    <property type="entry name" value="Trypsin-like serine proteases"/>
    <property type="match status" value="1"/>
</dbReference>
<dbReference type="InterPro" id="IPR009003">
    <property type="entry name" value="Peptidase_S1_PA"/>
</dbReference>
<reference evidence="2" key="1">
    <citation type="thesis" date="2020" institute="ProQuest LLC" country="789 East Eisenhower Parkway, Ann Arbor, MI, USA">
        <title>Comparative Genomics and Chromosome Evolution.</title>
        <authorList>
            <person name="Mudd A.B."/>
        </authorList>
    </citation>
    <scope>NUCLEOTIDE SEQUENCE</scope>
    <source>
        <strain evidence="2">237g6f4</strain>
        <tissue evidence="2">Blood</tissue>
    </source>
</reference>
<dbReference type="PANTHER" id="PTHR14389">
    <property type="entry name" value="SI:CH1073-475A24.1"/>
    <property type="match status" value="1"/>
</dbReference>
<dbReference type="AlphaFoldDB" id="A0AAV6ZAH5"/>
<comment type="caution">
    <text evidence="2">The sequence shown here is derived from an EMBL/GenBank/DDBJ whole genome shotgun (WGS) entry which is preliminary data.</text>
</comment>
<gene>
    <name evidence="2" type="ORF">GDO81_019581</name>
</gene>
<feature type="region of interest" description="Disordered" evidence="1">
    <location>
        <begin position="1"/>
        <end position="85"/>
    </location>
</feature>
<evidence type="ECO:0000313" key="3">
    <source>
        <dbReference type="Proteomes" id="UP000824782"/>
    </source>
</evidence>
<dbReference type="Pfam" id="PF13365">
    <property type="entry name" value="Trypsin_2"/>
    <property type="match status" value="1"/>
</dbReference>
<evidence type="ECO:0000256" key="1">
    <source>
        <dbReference type="SAM" id="MobiDB-lite"/>
    </source>
</evidence>
<keyword evidence="3" id="KW-1185">Reference proteome</keyword>
<evidence type="ECO:0008006" key="4">
    <source>
        <dbReference type="Google" id="ProtNLM"/>
    </source>
</evidence>
<accession>A0AAV6ZAH5</accession>
<protein>
    <recommendedName>
        <fullName evidence="4">Serine protease</fullName>
    </recommendedName>
</protein>
<sequence length="736" mass="84934">MMAKYHNIKQEQDSGYLHDSLRQNQTTQTSGRALNPTPQTQLSSVSKRSLPDTSEQEGLKKRRVNEELDNSSIRRRRNIPDASGQLNYHQQMALKSKRFETSFGSKTISLTYEFQGEKKEVPADPNETIFDVLKQNDGEIIDETKFLYVSVKESCAVINPWVPCEALKNLGTLDITVKNIKPPEPSEYSKSDLQCFTVNALKKNRRGTFRAVIRDKQYSENKPLLVFGHKDESINEALQRDTRFHVTSELELQNEEAPLYLSIYSENLSAELYSSVPCGALAGDVKLTVTLRKGKSPESYKYPVYSDGIFFKLDKRSNLKSKLREKHYYHDRPLAVYGRVDRSIQEAFTYDKRFNVTGKFFLRHSGEPDRSSDLSLSQLKKENFYVIFQNKSHKPTNKRSNVQETEAVNDERLNIPNHSQTRSEKRRVYYVKRALPHSHPTSSKFSNEFNNLPDRVRSHVLNMNLRDYIENVLRKIPVTAKLHNTLNRHKQNVAIIGCKSQYDREYTWGGTIFLLTKHLALTCHHVIKGLKDSFNTDRFDIFFNYDKEPFSDRRNSAQAETLLSSEDRDFTFLKVIYRYGSIEKDPSGLFRYVAYPPRRGAVSIIGHPGGECKKVDAMCSVIEYKYREPAIAMLSNPAHLHLFTRFTYMEMTDRDNVTYDTCMYHGASGSPVFNDKGMLVAMHIGGYEIKNGRKKKSVLEYGRNMNDIILYGTRHDETIRKALNDFEAIFTNNCPK</sequence>
<proteinExistence type="predicted"/>